<evidence type="ECO:0000256" key="4">
    <source>
        <dbReference type="SAM" id="MobiDB-lite"/>
    </source>
</evidence>
<keyword evidence="3" id="KW-0804">Transcription</keyword>
<keyword evidence="2" id="KW-0238">DNA-binding</keyword>
<dbReference type="SUPFAM" id="SSF46689">
    <property type="entry name" value="Homeodomain-like"/>
    <property type="match status" value="1"/>
</dbReference>
<evidence type="ECO:0000256" key="3">
    <source>
        <dbReference type="ARBA" id="ARBA00023163"/>
    </source>
</evidence>
<keyword evidence="1" id="KW-0805">Transcription regulation</keyword>
<dbReference type="PROSITE" id="PS01124">
    <property type="entry name" value="HTH_ARAC_FAMILY_2"/>
    <property type="match status" value="1"/>
</dbReference>
<dbReference type="InterPro" id="IPR018060">
    <property type="entry name" value="HTH_AraC"/>
</dbReference>
<dbReference type="GO" id="GO:0003700">
    <property type="term" value="F:DNA-binding transcription factor activity"/>
    <property type="evidence" value="ECO:0007669"/>
    <property type="project" value="InterPro"/>
</dbReference>
<feature type="domain" description="HTH araC/xylS-type" evidence="5">
    <location>
        <begin position="80"/>
        <end position="179"/>
    </location>
</feature>
<name>A0A9D2HHB6_9FIRM</name>
<organism evidence="6 7">
    <name type="scientific">Candidatus Lachnoclostridium stercoravium</name>
    <dbReference type="NCBI Taxonomy" id="2838633"/>
    <lineage>
        <taxon>Bacteria</taxon>
        <taxon>Bacillati</taxon>
        <taxon>Bacillota</taxon>
        <taxon>Clostridia</taxon>
        <taxon>Lachnospirales</taxon>
        <taxon>Lachnospiraceae</taxon>
    </lineage>
</organism>
<dbReference type="Gene3D" id="1.10.10.60">
    <property type="entry name" value="Homeodomain-like"/>
    <property type="match status" value="2"/>
</dbReference>
<evidence type="ECO:0000313" key="7">
    <source>
        <dbReference type="Proteomes" id="UP000823900"/>
    </source>
</evidence>
<reference evidence="6" key="2">
    <citation type="submission" date="2021-04" db="EMBL/GenBank/DDBJ databases">
        <authorList>
            <person name="Gilroy R."/>
        </authorList>
    </citation>
    <scope>NUCLEOTIDE SEQUENCE</scope>
    <source>
        <strain evidence="6">CHK178-16964</strain>
    </source>
</reference>
<protein>
    <submittedName>
        <fullName evidence="6">Helix-turn-helix transcriptional regulator</fullName>
    </submittedName>
</protein>
<reference evidence="6" key="1">
    <citation type="journal article" date="2021" name="PeerJ">
        <title>Extensive microbial diversity within the chicken gut microbiome revealed by metagenomics and culture.</title>
        <authorList>
            <person name="Gilroy R."/>
            <person name="Ravi A."/>
            <person name="Getino M."/>
            <person name="Pursley I."/>
            <person name="Horton D.L."/>
            <person name="Alikhan N.F."/>
            <person name="Baker D."/>
            <person name="Gharbi K."/>
            <person name="Hall N."/>
            <person name="Watson M."/>
            <person name="Adriaenssens E.M."/>
            <person name="Foster-Nyarko E."/>
            <person name="Jarju S."/>
            <person name="Secka A."/>
            <person name="Antonio M."/>
            <person name="Oren A."/>
            <person name="Chaudhuri R.R."/>
            <person name="La Ragione R."/>
            <person name="Hildebrand F."/>
            <person name="Pallen M.J."/>
        </authorList>
    </citation>
    <scope>NUCLEOTIDE SEQUENCE</scope>
    <source>
        <strain evidence="6">CHK178-16964</strain>
    </source>
</reference>
<feature type="region of interest" description="Disordered" evidence="4">
    <location>
        <begin position="12"/>
        <end position="72"/>
    </location>
</feature>
<comment type="caution">
    <text evidence="6">The sequence shown here is derived from an EMBL/GenBank/DDBJ whole genome shotgun (WGS) entry which is preliminary data.</text>
</comment>
<evidence type="ECO:0000256" key="2">
    <source>
        <dbReference type="ARBA" id="ARBA00023125"/>
    </source>
</evidence>
<dbReference type="AlphaFoldDB" id="A0A9D2HHB6"/>
<dbReference type="PROSITE" id="PS00041">
    <property type="entry name" value="HTH_ARAC_FAMILY_1"/>
    <property type="match status" value="1"/>
</dbReference>
<accession>A0A9D2HHB6</accession>
<dbReference type="InterPro" id="IPR018062">
    <property type="entry name" value="HTH_AraC-typ_CS"/>
</dbReference>
<evidence type="ECO:0000313" key="6">
    <source>
        <dbReference type="EMBL" id="HJA71376.1"/>
    </source>
</evidence>
<dbReference type="SMART" id="SM00342">
    <property type="entry name" value="HTH_ARAC"/>
    <property type="match status" value="1"/>
</dbReference>
<dbReference type="PANTHER" id="PTHR43280:SF2">
    <property type="entry name" value="HTH-TYPE TRANSCRIPTIONAL REGULATOR EXSA"/>
    <property type="match status" value="1"/>
</dbReference>
<dbReference type="InterPro" id="IPR020449">
    <property type="entry name" value="Tscrpt_reg_AraC-type_HTH"/>
</dbReference>
<feature type="compositionally biased region" description="Low complexity" evidence="4">
    <location>
        <begin position="22"/>
        <end position="48"/>
    </location>
</feature>
<proteinExistence type="predicted"/>
<evidence type="ECO:0000259" key="5">
    <source>
        <dbReference type="PROSITE" id="PS01124"/>
    </source>
</evidence>
<dbReference type="Pfam" id="PF12833">
    <property type="entry name" value="HTH_18"/>
    <property type="match status" value="1"/>
</dbReference>
<dbReference type="Proteomes" id="UP000823900">
    <property type="component" value="Unassembled WGS sequence"/>
</dbReference>
<dbReference type="GO" id="GO:0043565">
    <property type="term" value="F:sequence-specific DNA binding"/>
    <property type="evidence" value="ECO:0007669"/>
    <property type="project" value="InterPro"/>
</dbReference>
<dbReference type="InterPro" id="IPR009057">
    <property type="entry name" value="Homeodomain-like_sf"/>
</dbReference>
<gene>
    <name evidence="6" type="ORF">IAA07_07315</name>
</gene>
<dbReference type="EMBL" id="DWZA01000063">
    <property type="protein sequence ID" value="HJA71376.1"/>
    <property type="molecule type" value="Genomic_DNA"/>
</dbReference>
<dbReference type="PRINTS" id="PR00032">
    <property type="entry name" value="HTHARAC"/>
</dbReference>
<sequence length="185" mass="20969">MGFFKNLFFRSKHTQQPDGNDTALPVSAASAAPSEQAETQSGEACPLPEELEKEPETEIPVSGPEPDKPISAPRIHPAAWQVADCIETEYASPELCVRGFAEALEMNPTYLCRIFRASYQMSINDYINRTRIHHSLEYLEETDMPVEDIARAVGFENTKYFFVLFKNIMGTTPRHYRISFRTGMQ</sequence>
<dbReference type="PANTHER" id="PTHR43280">
    <property type="entry name" value="ARAC-FAMILY TRANSCRIPTIONAL REGULATOR"/>
    <property type="match status" value="1"/>
</dbReference>
<evidence type="ECO:0000256" key="1">
    <source>
        <dbReference type="ARBA" id="ARBA00023015"/>
    </source>
</evidence>